<dbReference type="Proteomes" id="UP000315971">
    <property type="component" value="Unassembled WGS sequence"/>
</dbReference>
<dbReference type="InterPro" id="IPR010982">
    <property type="entry name" value="Lambda_DNA-bd_dom_sf"/>
</dbReference>
<evidence type="ECO:0000259" key="1">
    <source>
        <dbReference type="PROSITE" id="PS50943"/>
    </source>
</evidence>
<accession>A0A521CL11</accession>
<dbReference type="SMART" id="SM00530">
    <property type="entry name" value="HTH_XRE"/>
    <property type="match status" value="1"/>
</dbReference>
<sequence length="83" mass="9584">MSMILTDFEYLEETDTKFKKTLAMEIKRARESKRLTQKEFYSATGINIARIETGKQHISVKTLRVVCYTLDISLGGLFNCVRC</sequence>
<dbReference type="PROSITE" id="PS50943">
    <property type="entry name" value="HTH_CROC1"/>
    <property type="match status" value="1"/>
</dbReference>
<dbReference type="SUPFAM" id="SSF47413">
    <property type="entry name" value="lambda repressor-like DNA-binding domains"/>
    <property type="match status" value="1"/>
</dbReference>
<name>A0A521CL11_9SPHI</name>
<dbReference type="Pfam" id="PF01381">
    <property type="entry name" value="HTH_3"/>
    <property type="match status" value="1"/>
</dbReference>
<feature type="domain" description="HTH cro/C1-type" evidence="1">
    <location>
        <begin position="26"/>
        <end position="77"/>
    </location>
</feature>
<dbReference type="EMBL" id="FXSZ01000004">
    <property type="protein sequence ID" value="SMO60143.1"/>
    <property type="molecule type" value="Genomic_DNA"/>
</dbReference>
<evidence type="ECO:0000313" key="2">
    <source>
        <dbReference type="EMBL" id="SMO60143.1"/>
    </source>
</evidence>
<keyword evidence="3" id="KW-1185">Reference proteome</keyword>
<dbReference type="InterPro" id="IPR001387">
    <property type="entry name" value="Cro/C1-type_HTH"/>
</dbReference>
<organism evidence="2 3">
    <name type="scientific">Solitalea koreensis</name>
    <dbReference type="NCBI Taxonomy" id="543615"/>
    <lineage>
        <taxon>Bacteria</taxon>
        <taxon>Pseudomonadati</taxon>
        <taxon>Bacteroidota</taxon>
        <taxon>Sphingobacteriia</taxon>
        <taxon>Sphingobacteriales</taxon>
        <taxon>Sphingobacteriaceae</taxon>
        <taxon>Solitalea</taxon>
    </lineage>
</organism>
<dbReference type="Gene3D" id="1.10.260.40">
    <property type="entry name" value="lambda repressor-like DNA-binding domains"/>
    <property type="match status" value="1"/>
</dbReference>
<evidence type="ECO:0000313" key="3">
    <source>
        <dbReference type="Proteomes" id="UP000315971"/>
    </source>
</evidence>
<gene>
    <name evidence="2" type="ORF">SAMN06265350_104173</name>
</gene>
<proteinExistence type="predicted"/>
<dbReference type="CDD" id="cd00093">
    <property type="entry name" value="HTH_XRE"/>
    <property type="match status" value="1"/>
</dbReference>
<dbReference type="RefSeq" id="WP_142603144.1">
    <property type="nucleotide sequence ID" value="NZ_FXSZ01000004.1"/>
</dbReference>
<protein>
    <submittedName>
        <fullName evidence="2">Helix-turn-helix</fullName>
    </submittedName>
</protein>
<dbReference type="AlphaFoldDB" id="A0A521CL11"/>
<dbReference type="GO" id="GO:0003677">
    <property type="term" value="F:DNA binding"/>
    <property type="evidence" value="ECO:0007669"/>
    <property type="project" value="InterPro"/>
</dbReference>
<reference evidence="2 3" key="1">
    <citation type="submission" date="2017-05" db="EMBL/GenBank/DDBJ databases">
        <authorList>
            <person name="Varghese N."/>
            <person name="Submissions S."/>
        </authorList>
    </citation>
    <scope>NUCLEOTIDE SEQUENCE [LARGE SCALE GENOMIC DNA]</scope>
    <source>
        <strain evidence="2 3">DSM 21342</strain>
    </source>
</reference>
<dbReference type="OrthoDB" id="1446437at2"/>